<protein>
    <submittedName>
        <fullName evidence="1">Uncharacterized protein</fullName>
    </submittedName>
</protein>
<accession>A0A6N3CNB9</accession>
<dbReference type="AlphaFoldDB" id="A0A6N3CNB9"/>
<proteinExistence type="predicted"/>
<dbReference type="EMBL" id="CACRTU010000015">
    <property type="protein sequence ID" value="VYU18240.1"/>
    <property type="molecule type" value="Genomic_DNA"/>
</dbReference>
<organism evidence="1">
    <name type="scientific">Clostridium butyricum</name>
    <dbReference type="NCBI Taxonomy" id="1492"/>
    <lineage>
        <taxon>Bacteria</taxon>
        <taxon>Bacillati</taxon>
        <taxon>Bacillota</taxon>
        <taxon>Clostridia</taxon>
        <taxon>Eubacteriales</taxon>
        <taxon>Clostridiaceae</taxon>
        <taxon>Clostridium</taxon>
    </lineage>
</organism>
<gene>
    <name evidence="1" type="ORF">CBLFYP62_01642</name>
</gene>
<evidence type="ECO:0000313" key="1">
    <source>
        <dbReference type="EMBL" id="VYU18240.1"/>
    </source>
</evidence>
<sequence>MRIETEFNTYLRLKKGIGNLMPDINVNLIIKDTALYKLGFSKEIMCTIDIEATDDQIEELRDICYQFEIDAFNTLDGSDPAVTDPDYIKYEKYTWIADWIFSVLG</sequence>
<dbReference type="RefSeq" id="WP_347464531.1">
    <property type="nucleotide sequence ID" value="NZ_CACRTU010000015.1"/>
</dbReference>
<reference evidence="1" key="1">
    <citation type="submission" date="2019-11" db="EMBL/GenBank/DDBJ databases">
        <authorList>
            <person name="Feng L."/>
        </authorList>
    </citation>
    <scope>NUCLEOTIDE SEQUENCE</scope>
    <source>
        <strain evidence="1">CButyricumLFYP62</strain>
    </source>
</reference>
<name>A0A6N3CNB9_CLOBU</name>